<keyword evidence="1" id="KW-1133">Transmembrane helix</keyword>
<dbReference type="Proteomes" id="UP000326877">
    <property type="component" value="Unassembled WGS sequence"/>
</dbReference>
<dbReference type="EMBL" id="ML735237">
    <property type="protein sequence ID" value="KAE8392419.1"/>
    <property type="molecule type" value="Genomic_DNA"/>
</dbReference>
<sequence length="55" mass="6443">MMPRWLQNLYLSPSHFNTVVDVIFFLIPLYIIISELSLVWSCVGANVDTWVRSTR</sequence>
<evidence type="ECO:0000313" key="2">
    <source>
        <dbReference type="EMBL" id="KAE8392419.1"/>
    </source>
</evidence>
<organism evidence="2">
    <name type="scientific">Petromyces alliaceus</name>
    <name type="common">Aspergillus alliaceus</name>
    <dbReference type="NCBI Taxonomy" id="209559"/>
    <lineage>
        <taxon>Eukaryota</taxon>
        <taxon>Fungi</taxon>
        <taxon>Dikarya</taxon>
        <taxon>Ascomycota</taxon>
        <taxon>Pezizomycotina</taxon>
        <taxon>Eurotiomycetes</taxon>
        <taxon>Eurotiomycetidae</taxon>
        <taxon>Eurotiales</taxon>
        <taxon>Aspergillaceae</taxon>
        <taxon>Aspergillus</taxon>
        <taxon>Aspergillus subgen. Circumdati</taxon>
    </lineage>
</organism>
<reference evidence="2" key="1">
    <citation type="submission" date="2019-04" db="EMBL/GenBank/DDBJ databases">
        <title>Friends and foes A comparative genomics studyof 23 Aspergillus species from section Flavi.</title>
        <authorList>
            <consortium name="DOE Joint Genome Institute"/>
            <person name="Kjaerbolling I."/>
            <person name="Vesth T."/>
            <person name="Frisvad J.C."/>
            <person name="Nybo J.L."/>
            <person name="Theobald S."/>
            <person name="Kildgaard S."/>
            <person name="Isbrandt T."/>
            <person name="Kuo A."/>
            <person name="Sato A."/>
            <person name="Lyhne E.K."/>
            <person name="Kogle M.E."/>
            <person name="Wiebenga A."/>
            <person name="Kun R.S."/>
            <person name="Lubbers R.J."/>
            <person name="Makela M.R."/>
            <person name="Barry K."/>
            <person name="Chovatia M."/>
            <person name="Clum A."/>
            <person name="Daum C."/>
            <person name="Haridas S."/>
            <person name="He G."/>
            <person name="LaButti K."/>
            <person name="Lipzen A."/>
            <person name="Mondo S."/>
            <person name="Riley R."/>
            <person name="Salamov A."/>
            <person name="Simmons B.A."/>
            <person name="Magnuson J.K."/>
            <person name="Henrissat B."/>
            <person name="Mortensen U.H."/>
            <person name="Larsen T.O."/>
            <person name="Devries R.P."/>
            <person name="Grigoriev I.V."/>
            <person name="Machida M."/>
            <person name="Baker S.E."/>
            <person name="Andersen M.R."/>
        </authorList>
    </citation>
    <scope>NUCLEOTIDE SEQUENCE [LARGE SCALE GENOMIC DNA]</scope>
    <source>
        <strain evidence="2">IBT 14317</strain>
    </source>
</reference>
<protein>
    <submittedName>
        <fullName evidence="2">Uncharacterized protein</fullName>
    </submittedName>
</protein>
<feature type="transmembrane region" description="Helical" evidence="1">
    <location>
        <begin position="22"/>
        <end position="47"/>
    </location>
</feature>
<name>A0A5N7CEU1_PETAA</name>
<dbReference type="AlphaFoldDB" id="A0A5N7CEU1"/>
<keyword evidence="1" id="KW-0812">Transmembrane</keyword>
<accession>A0A5N7CEU1</accession>
<evidence type="ECO:0000256" key="1">
    <source>
        <dbReference type="SAM" id="Phobius"/>
    </source>
</evidence>
<gene>
    <name evidence="2" type="ORF">BDV23DRAFT_55310</name>
</gene>
<keyword evidence="1" id="KW-0472">Membrane</keyword>
<proteinExistence type="predicted"/>